<dbReference type="Proteomes" id="UP000070513">
    <property type="component" value="Unassembled WGS sequence"/>
</dbReference>
<comment type="caution">
    <text evidence="1">The sequence shown here is derived from an EMBL/GenBank/DDBJ whole genome shotgun (WGS) entry which is preliminary data.</text>
</comment>
<proteinExistence type="predicted"/>
<organism evidence="1 2">
    <name type="scientific">Chryseobacterium kwangjuense</name>
    <dbReference type="NCBI Taxonomy" id="267125"/>
    <lineage>
        <taxon>Bacteria</taxon>
        <taxon>Pseudomonadati</taxon>
        <taxon>Bacteroidota</taxon>
        <taxon>Flavobacteriia</taxon>
        <taxon>Flavobacteriales</taxon>
        <taxon>Weeksellaceae</taxon>
        <taxon>Chryseobacterium group</taxon>
        <taxon>Chryseobacterium</taxon>
    </lineage>
</organism>
<sequence>MYFSGQILKMTTYDAQPIQYYLNLSGDLIHMNELFGKELRIKHTGFQCVNCGENKAIYRMGFCKSCFFESPYASDTIIRPELSTAHLGVAERDLEVEKEIQLQPHTVYLAYTGDVKVGVTRNTQIPTRWIDQGATFALPIARTENRYEAGMIEVALKEHVPDKTNWKKMLQDDFEGEMDLTDFQQKIRQYFPEDFQKFYSEGEDLWKFDYPFEKPAKVSSFTLDKKPEFTGKLTGIKGQYLSFAGGDFINIRGHEGYVIELEVIQ</sequence>
<evidence type="ECO:0000313" key="2">
    <source>
        <dbReference type="Proteomes" id="UP000070513"/>
    </source>
</evidence>
<dbReference type="RefSeq" id="WP_062651931.1">
    <property type="nucleotide sequence ID" value="NZ_LPUR01000011.1"/>
</dbReference>
<protein>
    <recommendedName>
        <fullName evidence="3">DUF2797 domain-containing protein</fullName>
    </recommendedName>
</protein>
<accession>A0A135WEZ1</accession>
<reference evidence="1 2" key="2">
    <citation type="journal article" date="2016" name="Genome Announc.">
        <title>Draft Genome Sequence of a Biocontrol Rhizobacterium, Chryseobacterium kwangjuense Strain KJ1R5, Isolated from Pepper (Capsicum annuum).</title>
        <authorList>
            <person name="Jeong J.J."/>
            <person name="Park H."/>
            <person name="Park B.H."/>
            <person name="Mannaa M."/>
            <person name="Sang M.K."/>
            <person name="Choi I.G."/>
            <person name="Kim K.D."/>
        </authorList>
    </citation>
    <scope>NUCLEOTIDE SEQUENCE [LARGE SCALE GENOMIC DNA]</scope>
    <source>
        <strain evidence="1 2">KJ1R5</strain>
    </source>
</reference>
<reference evidence="2" key="1">
    <citation type="submission" date="2015-12" db="EMBL/GenBank/DDBJ databases">
        <title>Genome sequence of a biocontrol rhizobacterium Chryseobacterium kwangjuense strain KJ1R5 isolated from pepper (Capsicum annuum L.).</title>
        <authorList>
            <person name="Jeong J.-J."/>
            <person name="Park H."/>
            <person name="Mannaa M."/>
            <person name="Sang M.K."/>
            <person name="Choi I.-G."/>
            <person name="Kim K.D."/>
        </authorList>
    </citation>
    <scope>NUCLEOTIDE SEQUENCE [LARGE SCALE GENOMIC DNA]</scope>
    <source>
        <strain evidence="2">KJ1R5</strain>
    </source>
</reference>
<dbReference type="AlphaFoldDB" id="A0A135WEZ1"/>
<dbReference type="Pfam" id="PF10977">
    <property type="entry name" value="DUF2797"/>
    <property type="match status" value="1"/>
</dbReference>
<dbReference type="EMBL" id="LPUR01000011">
    <property type="protein sequence ID" value="KXH83474.1"/>
    <property type="molecule type" value="Genomic_DNA"/>
</dbReference>
<dbReference type="InterPro" id="IPR021246">
    <property type="entry name" value="DUF2797"/>
</dbReference>
<evidence type="ECO:0008006" key="3">
    <source>
        <dbReference type="Google" id="ProtNLM"/>
    </source>
</evidence>
<evidence type="ECO:0000313" key="1">
    <source>
        <dbReference type="EMBL" id="KXH83474.1"/>
    </source>
</evidence>
<gene>
    <name evidence="1" type="ORF">AU378_13855</name>
</gene>
<dbReference type="OrthoDB" id="9775734at2"/>
<name>A0A135WEZ1_9FLAO</name>